<dbReference type="Pfam" id="PF03992">
    <property type="entry name" value="ABM"/>
    <property type="match status" value="2"/>
</dbReference>
<evidence type="ECO:0000259" key="1">
    <source>
        <dbReference type="PROSITE" id="PS51725"/>
    </source>
</evidence>
<dbReference type="InterPro" id="IPR007138">
    <property type="entry name" value="ABM_dom"/>
</dbReference>
<dbReference type="PANTHER" id="PTHR33336:SF15">
    <property type="entry name" value="ABM DOMAIN-CONTAINING PROTEIN"/>
    <property type="match status" value="1"/>
</dbReference>
<proteinExistence type="predicted"/>
<reference evidence="3" key="1">
    <citation type="submission" date="2016-10" db="EMBL/GenBank/DDBJ databases">
        <authorList>
            <person name="Varghese N."/>
            <person name="Submissions S."/>
        </authorList>
    </citation>
    <scope>NUCLEOTIDE SEQUENCE [LARGE SCALE GENOMIC DNA]</scope>
    <source>
        <strain evidence="3">Jip14</strain>
    </source>
</reference>
<dbReference type="InterPro" id="IPR050744">
    <property type="entry name" value="AI-2_Isomerase_LsrG"/>
</dbReference>
<dbReference type="Proteomes" id="UP000198916">
    <property type="component" value="Unassembled WGS sequence"/>
</dbReference>
<keyword evidence="2" id="KW-0560">Oxidoreductase</keyword>
<accession>A0A1H7TEK2</accession>
<dbReference type="PROSITE" id="PS51725">
    <property type="entry name" value="ABM"/>
    <property type="match status" value="2"/>
</dbReference>
<evidence type="ECO:0000313" key="2">
    <source>
        <dbReference type="EMBL" id="SEL83251.1"/>
    </source>
</evidence>
<keyword evidence="2" id="KW-0503">Monooxygenase</keyword>
<dbReference type="Gene3D" id="3.30.70.100">
    <property type="match status" value="2"/>
</dbReference>
<keyword evidence="3" id="KW-1185">Reference proteome</keyword>
<feature type="domain" description="ABM" evidence="1">
    <location>
        <begin position="8"/>
        <end position="97"/>
    </location>
</feature>
<evidence type="ECO:0000313" key="3">
    <source>
        <dbReference type="Proteomes" id="UP000198916"/>
    </source>
</evidence>
<dbReference type="STRING" id="332977.SAMN05421740_11120"/>
<gene>
    <name evidence="2" type="ORF">SAMN05421740_11120</name>
</gene>
<dbReference type="InterPro" id="IPR011008">
    <property type="entry name" value="Dimeric_a/b-barrel"/>
</dbReference>
<dbReference type="PANTHER" id="PTHR33336">
    <property type="entry name" value="QUINOL MONOOXYGENASE YGIN-RELATED"/>
    <property type="match status" value="1"/>
</dbReference>
<dbReference type="EMBL" id="FNZR01000011">
    <property type="protein sequence ID" value="SEL83251.1"/>
    <property type="molecule type" value="Genomic_DNA"/>
</dbReference>
<feature type="domain" description="ABM" evidence="1">
    <location>
        <begin position="118"/>
        <end position="206"/>
    </location>
</feature>
<dbReference type="AlphaFoldDB" id="A0A1H7TEK2"/>
<dbReference type="SUPFAM" id="SSF54909">
    <property type="entry name" value="Dimeric alpha+beta barrel"/>
    <property type="match status" value="2"/>
</dbReference>
<sequence length="213" mass="24753">MSTVNERITLLVTFHVKADHKEALKNALISDRYGALSEPGNISMSLYEHSDKPDILYLFERWDSRKSLDEHFTKKYAEDVFALNKTALIKPMEILYLHDIAPLPKNEIKAPFSTDTPVDLVVIFKVKDGMQDTFLKQFEKSIAHSRPEAGNIQFFLHTVPGDDKTYVLYERWRSQEAIDFHFAQPYTVELFDMFKSALEQPIEAYLNFITEIK</sequence>
<name>A0A1H7TEK2_9SPHI</name>
<protein>
    <submittedName>
        <fullName evidence="2">Quinol monooxygenase YgiN</fullName>
    </submittedName>
</protein>
<dbReference type="GO" id="GO:0004497">
    <property type="term" value="F:monooxygenase activity"/>
    <property type="evidence" value="ECO:0007669"/>
    <property type="project" value="UniProtKB-KW"/>
</dbReference>
<organism evidence="2 3">
    <name type="scientific">Parapedobacter koreensis</name>
    <dbReference type="NCBI Taxonomy" id="332977"/>
    <lineage>
        <taxon>Bacteria</taxon>
        <taxon>Pseudomonadati</taxon>
        <taxon>Bacteroidota</taxon>
        <taxon>Sphingobacteriia</taxon>
        <taxon>Sphingobacteriales</taxon>
        <taxon>Sphingobacteriaceae</taxon>
        <taxon>Parapedobacter</taxon>
    </lineage>
</organism>